<dbReference type="InterPro" id="IPR000719">
    <property type="entry name" value="Prot_kinase_dom"/>
</dbReference>
<dbReference type="PANTHER" id="PTHR44167:SF24">
    <property type="entry name" value="SERINE_THREONINE-PROTEIN KINASE CHK2"/>
    <property type="match status" value="1"/>
</dbReference>
<dbReference type="PROSITE" id="PS50011">
    <property type="entry name" value="PROTEIN_KINASE_DOM"/>
    <property type="match status" value="1"/>
</dbReference>
<name>A0A8H6ZY37_PLEOS</name>
<dbReference type="InterPro" id="IPR011009">
    <property type="entry name" value="Kinase-like_dom_sf"/>
</dbReference>
<dbReference type="RefSeq" id="XP_036630574.1">
    <property type="nucleotide sequence ID" value="XM_036776954.1"/>
</dbReference>
<dbReference type="AlphaFoldDB" id="A0A8H6ZY37"/>
<feature type="domain" description="Protein kinase" evidence="1">
    <location>
        <begin position="1"/>
        <end position="329"/>
    </location>
</feature>
<accession>A0A8H6ZY37</accession>
<dbReference type="GO" id="GO:0044773">
    <property type="term" value="P:mitotic DNA damage checkpoint signaling"/>
    <property type="evidence" value="ECO:0007669"/>
    <property type="project" value="TreeGrafter"/>
</dbReference>
<dbReference type="OrthoDB" id="5987198at2759"/>
<dbReference type="GO" id="GO:0005634">
    <property type="term" value="C:nucleus"/>
    <property type="evidence" value="ECO:0007669"/>
    <property type="project" value="TreeGrafter"/>
</dbReference>
<protein>
    <recommendedName>
        <fullName evidence="1">Protein kinase domain-containing protein</fullName>
    </recommendedName>
</protein>
<organism evidence="2 3">
    <name type="scientific">Pleurotus ostreatus</name>
    <name type="common">Oyster mushroom</name>
    <name type="synonym">White-rot fungus</name>
    <dbReference type="NCBI Taxonomy" id="5322"/>
    <lineage>
        <taxon>Eukaryota</taxon>
        <taxon>Fungi</taxon>
        <taxon>Dikarya</taxon>
        <taxon>Basidiomycota</taxon>
        <taxon>Agaricomycotina</taxon>
        <taxon>Agaricomycetes</taxon>
        <taxon>Agaricomycetidae</taxon>
        <taxon>Agaricales</taxon>
        <taxon>Pleurotineae</taxon>
        <taxon>Pleurotaceae</taxon>
        <taxon>Pleurotus</taxon>
    </lineage>
</organism>
<dbReference type="Pfam" id="PF00069">
    <property type="entry name" value="Pkinase"/>
    <property type="match status" value="1"/>
</dbReference>
<dbReference type="PANTHER" id="PTHR44167">
    <property type="entry name" value="OVARIAN-SPECIFIC SERINE/THREONINE-PROTEIN KINASE LOK-RELATED"/>
    <property type="match status" value="1"/>
</dbReference>
<dbReference type="GeneID" id="59377241"/>
<sequence length="384" mass="44963">MAESTRDTPDTPEHGLKLHGRLDQSEHFWRDHYQWLFEQGYELRSRYRPSWKPSWKGTKKPWDECTDGLYPLHNSAIDAQRRSDGELLMLKRTKKSLFPHETEIGLFFSTEPISGDPRNHCIPIYEILQVPDDDEIQIVVMPMLRVHDDPRFDTIGEAVEFFRQMFEGLQFMHSHNVAHRDVTFFNVMMDARELYIDRYHPCRPWRKLDLSANARHYTRTQKPVKYYLTDFGLSRKYKAEERPPQEPIIRGADKSAPEYKTTDACDPFPTDVYLLGNLIRENFTEVQLSPSETKRLGFQFMKPLVADMTHDDPSKRPTMDEVVERFETIRKGLSSSKLRARVVKAKDSPIAGFFRALSYWHRRVDFTVHGTPSIPTPAKPCSVL</sequence>
<evidence type="ECO:0000259" key="1">
    <source>
        <dbReference type="PROSITE" id="PS50011"/>
    </source>
</evidence>
<keyword evidence="3" id="KW-1185">Reference proteome</keyword>
<dbReference type="GO" id="GO:0004674">
    <property type="term" value="F:protein serine/threonine kinase activity"/>
    <property type="evidence" value="ECO:0007669"/>
    <property type="project" value="TreeGrafter"/>
</dbReference>
<dbReference type="Proteomes" id="UP000623687">
    <property type="component" value="Unassembled WGS sequence"/>
</dbReference>
<gene>
    <name evidence="2" type="ORF">PC9H_007423</name>
</gene>
<dbReference type="SUPFAM" id="SSF56112">
    <property type="entry name" value="Protein kinase-like (PK-like)"/>
    <property type="match status" value="1"/>
</dbReference>
<evidence type="ECO:0000313" key="3">
    <source>
        <dbReference type="Proteomes" id="UP000623687"/>
    </source>
</evidence>
<dbReference type="SMART" id="SM00220">
    <property type="entry name" value="S_TKc"/>
    <property type="match status" value="1"/>
</dbReference>
<comment type="caution">
    <text evidence="2">The sequence shown here is derived from an EMBL/GenBank/DDBJ whole genome shotgun (WGS) entry which is preliminary data.</text>
</comment>
<dbReference type="VEuPathDB" id="FungiDB:PC9H_007423"/>
<dbReference type="GO" id="GO:0005524">
    <property type="term" value="F:ATP binding"/>
    <property type="evidence" value="ECO:0007669"/>
    <property type="project" value="InterPro"/>
</dbReference>
<reference evidence="2" key="1">
    <citation type="submission" date="2019-07" db="EMBL/GenBank/DDBJ databases">
        <authorList>
            <person name="Palmer J.M."/>
        </authorList>
    </citation>
    <scope>NUCLEOTIDE SEQUENCE</scope>
    <source>
        <strain evidence="2">PC9</strain>
    </source>
</reference>
<proteinExistence type="predicted"/>
<dbReference type="EMBL" id="JACETU010000005">
    <property type="protein sequence ID" value="KAF7428202.1"/>
    <property type="molecule type" value="Genomic_DNA"/>
</dbReference>
<evidence type="ECO:0000313" key="2">
    <source>
        <dbReference type="EMBL" id="KAF7428202.1"/>
    </source>
</evidence>
<dbReference type="Gene3D" id="1.10.510.10">
    <property type="entry name" value="Transferase(Phosphotransferase) domain 1"/>
    <property type="match status" value="1"/>
</dbReference>